<dbReference type="Pfam" id="PF00356">
    <property type="entry name" value="LacI"/>
    <property type="match status" value="1"/>
</dbReference>
<evidence type="ECO:0000256" key="3">
    <source>
        <dbReference type="ARBA" id="ARBA00023163"/>
    </source>
</evidence>
<evidence type="ECO:0000256" key="2">
    <source>
        <dbReference type="ARBA" id="ARBA00023125"/>
    </source>
</evidence>
<accession>A0ABS6JEP1</accession>
<proteinExistence type="predicted"/>
<evidence type="ECO:0000313" key="6">
    <source>
        <dbReference type="Proteomes" id="UP000784880"/>
    </source>
</evidence>
<keyword evidence="3" id="KW-0804">Transcription</keyword>
<dbReference type="RefSeq" id="WP_217065663.1">
    <property type="nucleotide sequence ID" value="NZ_JAHQCS010000079.1"/>
</dbReference>
<dbReference type="Pfam" id="PF13377">
    <property type="entry name" value="Peripla_BP_3"/>
    <property type="match status" value="1"/>
</dbReference>
<dbReference type="InterPro" id="IPR000843">
    <property type="entry name" value="HTH_LacI"/>
</dbReference>
<dbReference type="PROSITE" id="PS00356">
    <property type="entry name" value="HTH_LACI_1"/>
    <property type="match status" value="1"/>
</dbReference>
<dbReference type="PROSITE" id="PS50932">
    <property type="entry name" value="HTH_LACI_2"/>
    <property type="match status" value="1"/>
</dbReference>
<evidence type="ECO:0000256" key="1">
    <source>
        <dbReference type="ARBA" id="ARBA00023015"/>
    </source>
</evidence>
<name>A0ABS6JEP1_9BACI</name>
<gene>
    <name evidence="5" type="ORF">KS419_07970</name>
</gene>
<sequence>MQIKSSIKDIAKRANVSVSTVSRVLNNSKYVSEDLKRRVLSVVEETGFKPNMVARGLVNKKTSLIGVLIPRISNNFFSKLIEGIEEVLQTYGYNILLSTSYNEIEKELEYLNIFEDRQLDGIIFSVTEFTDQHKNFFGETVVPTVFLGQKVETLKKYPYVTIDNIKAAYEATRYLIKQKHKRIAIMAGPEKDCATGDNRLQGYLEALKEAGLPLYTSWQTRRYHTIDDGYYAASQIMSQSEKPTAIFACSDQQALGAINYLREHGYRVPEDISVMGFDDVDLATVFRPKLTTVKQNPVDMGATAARLLIDQIHGNSLTALENLVPYRLVVRESTKSL</sequence>
<dbReference type="CDD" id="cd19975">
    <property type="entry name" value="PBP1_CcpA-like"/>
    <property type="match status" value="1"/>
</dbReference>
<dbReference type="Proteomes" id="UP000784880">
    <property type="component" value="Unassembled WGS sequence"/>
</dbReference>
<reference evidence="5 6" key="1">
    <citation type="submission" date="2021-06" db="EMBL/GenBank/DDBJ databases">
        <title>Bacillus sp. RD4P76, an endophyte from a halophyte.</title>
        <authorList>
            <person name="Sun J.-Q."/>
        </authorList>
    </citation>
    <scope>NUCLEOTIDE SEQUENCE [LARGE SCALE GENOMIC DNA]</scope>
    <source>
        <strain evidence="5 6">CGMCC 1.15917</strain>
    </source>
</reference>
<evidence type="ECO:0000313" key="5">
    <source>
        <dbReference type="EMBL" id="MBU9711669.1"/>
    </source>
</evidence>
<dbReference type="SMART" id="SM00354">
    <property type="entry name" value="HTH_LACI"/>
    <property type="match status" value="1"/>
</dbReference>
<keyword evidence="2" id="KW-0238">DNA-binding</keyword>
<evidence type="ECO:0000259" key="4">
    <source>
        <dbReference type="PROSITE" id="PS50932"/>
    </source>
</evidence>
<dbReference type="PANTHER" id="PTHR30146">
    <property type="entry name" value="LACI-RELATED TRANSCRIPTIONAL REPRESSOR"/>
    <property type="match status" value="1"/>
</dbReference>
<organism evidence="5 6">
    <name type="scientific">Evansella tamaricis</name>
    <dbReference type="NCBI Taxonomy" id="2069301"/>
    <lineage>
        <taxon>Bacteria</taxon>
        <taxon>Bacillati</taxon>
        <taxon>Bacillota</taxon>
        <taxon>Bacilli</taxon>
        <taxon>Bacillales</taxon>
        <taxon>Bacillaceae</taxon>
        <taxon>Evansella</taxon>
    </lineage>
</organism>
<keyword evidence="1" id="KW-0805">Transcription regulation</keyword>
<feature type="domain" description="HTH lacI-type" evidence="4">
    <location>
        <begin position="5"/>
        <end position="59"/>
    </location>
</feature>
<dbReference type="PANTHER" id="PTHR30146:SF109">
    <property type="entry name" value="HTH-TYPE TRANSCRIPTIONAL REGULATOR GALS"/>
    <property type="match status" value="1"/>
</dbReference>
<keyword evidence="6" id="KW-1185">Reference proteome</keyword>
<dbReference type="CDD" id="cd01392">
    <property type="entry name" value="HTH_LacI"/>
    <property type="match status" value="1"/>
</dbReference>
<comment type="caution">
    <text evidence="5">The sequence shown here is derived from an EMBL/GenBank/DDBJ whole genome shotgun (WGS) entry which is preliminary data.</text>
</comment>
<dbReference type="InterPro" id="IPR046335">
    <property type="entry name" value="LacI/GalR-like_sensor"/>
</dbReference>
<dbReference type="EMBL" id="JAHQCS010000079">
    <property type="protein sequence ID" value="MBU9711669.1"/>
    <property type="molecule type" value="Genomic_DNA"/>
</dbReference>
<protein>
    <submittedName>
        <fullName evidence="5">LacI family transcriptional regulator</fullName>
    </submittedName>
</protein>